<dbReference type="AlphaFoldDB" id="A0A834IZV9"/>
<dbReference type="OrthoDB" id="311720at2759"/>
<dbReference type="Proteomes" id="UP000625711">
    <property type="component" value="Unassembled WGS sequence"/>
</dbReference>
<comment type="subcellular location">
    <subcellularLocation>
        <location evidence="1">Membrane</location>
        <topology evidence="1">Multi-pass membrane protein</topology>
    </subcellularLocation>
</comment>
<dbReference type="GO" id="GO:0035869">
    <property type="term" value="C:ciliary transition zone"/>
    <property type="evidence" value="ECO:0007669"/>
    <property type="project" value="TreeGrafter"/>
</dbReference>
<keyword evidence="2 5" id="KW-0812">Transmembrane</keyword>
<feature type="transmembrane region" description="Helical" evidence="5">
    <location>
        <begin position="41"/>
        <end position="60"/>
    </location>
</feature>
<evidence type="ECO:0000256" key="5">
    <source>
        <dbReference type="SAM" id="Phobius"/>
    </source>
</evidence>
<dbReference type="PANTHER" id="PTHR13531:SF6">
    <property type="entry name" value="TMEM (HUMAN TRANSMEMBRANE PROTEIN) HOMOLOG"/>
    <property type="match status" value="1"/>
</dbReference>
<name>A0A834IZV9_RHYFE</name>
<evidence type="ECO:0000313" key="6">
    <source>
        <dbReference type="EMBL" id="KAF7287348.1"/>
    </source>
</evidence>
<reference evidence="6" key="1">
    <citation type="submission" date="2020-08" db="EMBL/GenBank/DDBJ databases">
        <title>Genome sequencing and assembly of the red palm weevil Rhynchophorus ferrugineus.</title>
        <authorList>
            <person name="Dias G.B."/>
            <person name="Bergman C.M."/>
            <person name="Manee M."/>
        </authorList>
    </citation>
    <scope>NUCLEOTIDE SEQUENCE</scope>
    <source>
        <strain evidence="6">AA-2017</strain>
        <tissue evidence="6">Whole larva</tissue>
    </source>
</reference>
<evidence type="ECO:0000256" key="1">
    <source>
        <dbReference type="ARBA" id="ARBA00004141"/>
    </source>
</evidence>
<evidence type="ECO:0008006" key="8">
    <source>
        <dbReference type="Google" id="ProtNLM"/>
    </source>
</evidence>
<dbReference type="PANTHER" id="PTHR13531">
    <property type="entry name" value="GEO07735P1-RELATED-RELATED"/>
    <property type="match status" value="1"/>
</dbReference>
<evidence type="ECO:0000256" key="4">
    <source>
        <dbReference type="ARBA" id="ARBA00023136"/>
    </source>
</evidence>
<evidence type="ECO:0000256" key="3">
    <source>
        <dbReference type="ARBA" id="ARBA00022989"/>
    </source>
</evidence>
<keyword evidence="4 5" id="KW-0472">Membrane</keyword>
<sequence length="174" mass="20360">MDWKETVTTFSENVFPGISYKVERELEGSEIKANLPLQVTAYFNVVFIPVWLSVILIFIVQSFDYLDQLKQFLLITLFVTVFIIECLRLFMVYVGNLNDKIPELACFWMLSLFLQVPLQSIFLFTPYFQLGVLEVTSQSIMVILLVFETIFGYFALRLNWNTASEDLTEQHFHL</sequence>
<dbReference type="GO" id="GO:1905515">
    <property type="term" value="P:non-motile cilium assembly"/>
    <property type="evidence" value="ECO:0007669"/>
    <property type="project" value="TreeGrafter"/>
</dbReference>
<evidence type="ECO:0000256" key="2">
    <source>
        <dbReference type="ARBA" id="ARBA00022692"/>
    </source>
</evidence>
<dbReference type="EMBL" id="JAACXV010000014">
    <property type="protein sequence ID" value="KAF7287348.1"/>
    <property type="molecule type" value="Genomic_DNA"/>
</dbReference>
<dbReference type="Pfam" id="PF09799">
    <property type="entry name" value="Transmemb_17"/>
    <property type="match status" value="1"/>
</dbReference>
<keyword evidence="3 5" id="KW-1133">Transmembrane helix</keyword>
<keyword evidence="7" id="KW-1185">Reference proteome</keyword>
<organism evidence="6 7">
    <name type="scientific">Rhynchophorus ferrugineus</name>
    <name type="common">Red palm weevil</name>
    <name type="synonym">Curculio ferrugineus</name>
    <dbReference type="NCBI Taxonomy" id="354439"/>
    <lineage>
        <taxon>Eukaryota</taxon>
        <taxon>Metazoa</taxon>
        <taxon>Ecdysozoa</taxon>
        <taxon>Arthropoda</taxon>
        <taxon>Hexapoda</taxon>
        <taxon>Insecta</taxon>
        <taxon>Pterygota</taxon>
        <taxon>Neoptera</taxon>
        <taxon>Endopterygota</taxon>
        <taxon>Coleoptera</taxon>
        <taxon>Polyphaga</taxon>
        <taxon>Cucujiformia</taxon>
        <taxon>Curculionidae</taxon>
        <taxon>Dryophthorinae</taxon>
        <taxon>Rhynchophorus</taxon>
    </lineage>
</organism>
<gene>
    <name evidence="6" type="ORF">GWI33_001708</name>
</gene>
<feature type="transmembrane region" description="Helical" evidence="5">
    <location>
        <begin position="72"/>
        <end position="95"/>
    </location>
</feature>
<protein>
    <recommendedName>
        <fullName evidence="8">Transmembrane protein 17-like protein</fullName>
    </recommendedName>
</protein>
<comment type="caution">
    <text evidence="6">The sequence shown here is derived from an EMBL/GenBank/DDBJ whole genome shotgun (WGS) entry which is preliminary data.</text>
</comment>
<accession>A0A834IZV9</accession>
<proteinExistence type="predicted"/>
<feature type="transmembrane region" description="Helical" evidence="5">
    <location>
        <begin position="107"/>
        <end position="128"/>
    </location>
</feature>
<evidence type="ECO:0000313" key="7">
    <source>
        <dbReference type="Proteomes" id="UP000625711"/>
    </source>
</evidence>
<feature type="transmembrane region" description="Helical" evidence="5">
    <location>
        <begin position="140"/>
        <end position="160"/>
    </location>
</feature>
<dbReference type="GO" id="GO:0016020">
    <property type="term" value="C:membrane"/>
    <property type="evidence" value="ECO:0007669"/>
    <property type="project" value="UniProtKB-SubCell"/>
</dbReference>
<dbReference type="InterPro" id="IPR019184">
    <property type="entry name" value="Uncharacterised_TM-17"/>
</dbReference>